<evidence type="ECO:0000313" key="2">
    <source>
        <dbReference type="Proteomes" id="UP000306973"/>
    </source>
</evidence>
<sequence length="86" mass="8408">TLTATATDGDGDAVTSDPVAVGDRFIFKDDGPSIGSAPAVTSVDEKGLATGSEPNTSLLTAEGNLSVSYGQDGSDNGGGLSFAANQ</sequence>
<feature type="non-terminal residue" evidence="1">
    <location>
        <position position="86"/>
    </location>
</feature>
<reference evidence="1 2" key="1">
    <citation type="journal article" date="2007" name="Int. J. Syst. Evol. Microbiol.">
        <title>Halomonas saccharevitans sp. nov., Halomonas arcis sp. nov. and Halomonas subterranea sp. nov., halophilic bacteria isolated from hypersaline environments of China.</title>
        <authorList>
            <person name="Xu X.W."/>
            <person name="Wu Y.H."/>
            <person name="Zhou Z."/>
            <person name="Wang C.S."/>
            <person name="Zhou Y.G."/>
            <person name="Zhang H.B."/>
            <person name="Wang Y."/>
            <person name="Wu M."/>
        </authorList>
    </citation>
    <scope>NUCLEOTIDE SEQUENCE [LARGE SCALE GENOMIC DNA]</scope>
    <source>
        <strain evidence="1 2">TBZ3</strain>
    </source>
</reference>
<gene>
    <name evidence="1" type="ORF">FEI13_18945</name>
</gene>
<organism evidence="1 2">
    <name type="scientific">Halomonas urmiana</name>
    <dbReference type="NCBI Taxonomy" id="490901"/>
    <lineage>
        <taxon>Bacteria</taxon>
        <taxon>Pseudomonadati</taxon>
        <taxon>Pseudomonadota</taxon>
        <taxon>Gammaproteobacteria</taxon>
        <taxon>Oceanospirillales</taxon>
        <taxon>Halomonadaceae</taxon>
        <taxon>Halomonas</taxon>
    </lineage>
</organism>
<dbReference type="RefSeq" id="WP_138183028.1">
    <property type="nucleotide sequence ID" value="NZ_VBUI01000105.1"/>
</dbReference>
<feature type="non-terminal residue" evidence="1">
    <location>
        <position position="1"/>
    </location>
</feature>
<dbReference type="EMBL" id="VBUI01000105">
    <property type="protein sequence ID" value="TLF43315.1"/>
    <property type="molecule type" value="Genomic_DNA"/>
</dbReference>
<dbReference type="Proteomes" id="UP000306973">
    <property type="component" value="Unassembled WGS sequence"/>
</dbReference>
<accession>A0A5R8M187</accession>
<evidence type="ECO:0000313" key="1">
    <source>
        <dbReference type="EMBL" id="TLF43315.1"/>
    </source>
</evidence>
<keyword evidence="2" id="KW-1185">Reference proteome</keyword>
<dbReference type="OrthoDB" id="8481600at2"/>
<proteinExistence type="predicted"/>
<name>A0A5R8M187_9GAMM</name>
<protein>
    <submittedName>
        <fullName evidence="1">Uncharacterized protein</fullName>
    </submittedName>
</protein>
<dbReference type="AlphaFoldDB" id="A0A5R8M187"/>
<comment type="caution">
    <text evidence="1">The sequence shown here is derived from an EMBL/GenBank/DDBJ whole genome shotgun (WGS) entry which is preliminary data.</text>
</comment>